<dbReference type="AlphaFoldDB" id="A0A9P7ZW17"/>
<reference evidence="1" key="1">
    <citation type="submission" date="2021-07" db="EMBL/GenBank/DDBJ databases">
        <title>Draft genome of Mortierella alpina, strain LL118, isolated from an aspen leaf litter sample.</title>
        <authorList>
            <person name="Yang S."/>
            <person name="Vinatzer B.A."/>
        </authorList>
    </citation>
    <scope>NUCLEOTIDE SEQUENCE</scope>
    <source>
        <strain evidence="1">LL118</strain>
    </source>
</reference>
<organism evidence="1 2">
    <name type="scientific">Mortierella alpina</name>
    <name type="common">Oleaginous fungus</name>
    <name type="synonym">Mortierella renispora</name>
    <dbReference type="NCBI Taxonomy" id="64518"/>
    <lineage>
        <taxon>Eukaryota</taxon>
        <taxon>Fungi</taxon>
        <taxon>Fungi incertae sedis</taxon>
        <taxon>Mucoromycota</taxon>
        <taxon>Mortierellomycotina</taxon>
        <taxon>Mortierellomycetes</taxon>
        <taxon>Mortierellales</taxon>
        <taxon>Mortierellaceae</taxon>
        <taxon>Mortierella</taxon>
    </lineage>
</organism>
<protein>
    <submittedName>
        <fullName evidence="1">Uncharacterized protein</fullName>
    </submittedName>
</protein>
<name>A0A9P7ZW17_MORAP</name>
<gene>
    <name evidence="1" type="ORF">KVV02_000799</name>
</gene>
<comment type="caution">
    <text evidence="1">The sequence shown here is derived from an EMBL/GenBank/DDBJ whole genome shotgun (WGS) entry which is preliminary data.</text>
</comment>
<evidence type="ECO:0000313" key="1">
    <source>
        <dbReference type="EMBL" id="KAG9319112.1"/>
    </source>
</evidence>
<dbReference type="EMBL" id="JAIFTL010000626">
    <property type="protein sequence ID" value="KAG9319112.1"/>
    <property type="molecule type" value="Genomic_DNA"/>
</dbReference>
<evidence type="ECO:0000313" key="2">
    <source>
        <dbReference type="Proteomes" id="UP000717515"/>
    </source>
</evidence>
<dbReference type="Proteomes" id="UP000717515">
    <property type="component" value="Unassembled WGS sequence"/>
</dbReference>
<sequence>MLRDLMIETAEKMKHRLPQLLEEHAALIAGLEDNDSKEVQVLEETVENTCDHYEPALGDMALTDWDTLSIAMDMGNTIDCDDDSAEPSFPQAAE</sequence>
<proteinExistence type="predicted"/>
<accession>A0A9P7ZW17</accession>